<sequence length="916" mass="106854">MKLSTVRSLFEFRDTQIEGVLENLIGSVGQLQGLGLPDICIICKRQPLGMFKSGFDQWSSFHCVLGICPTSQAEVSAYIQSLIMNQEKDTFSKIFGSDVIIFKITYITYDIFSKILLVCQFEQPSEGLSQFKNYGIQQNKQCIQLTKSHWEGAHISGILRVLDANFRMPSIGRFYNQTSINNPKTLQNLIAKLLQKMSGLDNQFQELNKIKSKSEFPPLNDIIFYLNWPLSIIFNYLHNTCQLDLLLEQFNNLDDNIIFKLIKSLIHYKMKNYNKSLLELIKLQESNNWFNLPKYIMANVFIKQNNYEKAFILLKDLIVECYENQTIWITLSKIFRKQKLFQISLLFINRAISLPLKQTAKQIWNEMSIVNYRLLTQNKNLQQPSQMDQIFKIVHPLAADKIESYVQLCGYPSIENLLVRPRLSNKRDQKHTIEMMSKHISRPEFKVNQQTYDTLMHNDLLDIESELSYILNEVIKIQYVVGYQKLKSYINQYFYTTAKVVQKQIDQIYDPSEFQIAIKNQRNLNLNVSQISNTNKSMCNPRLQDDIEDCDSDEEQPEFLKKQKVNKSFDFTNIGPRMYQTPQHNNNKGAKSPLKFTSMKKKQQQIKKANTIIIENAFESVESERQNKQFITIVNRVNIQQNEMISQAPKSGQDVQPQKSFIYGLVSYLNQNLNQQEQVLMNEQLKRRKEQVNSLLQGMVETINRIQIELDQLFYPSQDSNKQQNNQQNSQLNSTNNQQPVNTSSSQLFKSNLKKALQTKQHLGGQIELKDFYIVQPLNEEEQDKEKTYITFIKAESMFLYKCARLAQKLKRNDLCFSILQRLNSRIISVQITALFFNIIKDNNKLLIRQIQKMLADFQDCGISQVGFVPLWLEMRIVKMTKQYGANQILALLSSSESDFTFYLIKKIILTTDNLI</sequence>
<evidence type="ECO:0000256" key="1">
    <source>
        <dbReference type="SAM" id="MobiDB-lite"/>
    </source>
</evidence>
<evidence type="ECO:0000313" key="3">
    <source>
        <dbReference type="Proteomes" id="UP000683925"/>
    </source>
</evidence>
<feature type="region of interest" description="Disordered" evidence="1">
    <location>
        <begin position="718"/>
        <end position="745"/>
    </location>
</feature>
<dbReference type="PANTHER" id="PTHR31975">
    <property type="entry name" value="BUD SITE SELECTION PROTEIN 7-RELATED"/>
    <property type="match status" value="1"/>
</dbReference>
<dbReference type="InterPro" id="IPR015374">
    <property type="entry name" value="ChAPs"/>
</dbReference>
<organism evidence="2 3">
    <name type="scientific">Paramecium octaurelia</name>
    <dbReference type="NCBI Taxonomy" id="43137"/>
    <lineage>
        <taxon>Eukaryota</taxon>
        <taxon>Sar</taxon>
        <taxon>Alveolata</taxon>
        <taxon>Ciliophora</taxon>
        <taxon>Intramacronucleata</taxon>
        <taxon>Oligohymenophorea</taxon>
        <taxon>Peniculida</taxon>
        <taxon>Parameciidae</taxon>
        <taxon>Paramecium</taxon>
    </lineage>
</organism>
<evidence type="ECO:0000313" key="2">
    <source>
        <dbReference type="EMBL" id="CAD8195881.1"/>
    </source>
</evidence>
<dbReference type="GO" id="GO:0006893">
    <property type="term" value="P:Golgi to plasma membrane transport"/>
    <property type="evidence" value="ECO:0007669"/>
    <property type="project" value="TreeGrafter"/>
</dbReference>
<feature type="compositionally biased region" description="Low complexity" evidence="1">
    <location>
        <begin position="718"/>
        <end position="739"/>
    </location>
</feature>
<comment type="caution">
    <text evidence="2">The sequence shown here is derived from an EMBL/GenBank/DDBJ whole genome shotgun (WGS) entry which is preliminary data.</text>
</comment>
<dbReference type="EMBL" id="CAJJDP010000110">
    <property type="protein sequence ID" value="CAD8195881.1"/>
    <property type="molecule type" value="Genomic_DNA"/>
</dbReference>
<name>A0A8S1X4A3_PAROT</name>
<reference evidence="2" key="1">
    <citation type="submission" date="2021-01" db="EMBL/GenBank/DDBJ databases">
        <authorList>
            <consortium name="Genoscope - CEA"/>
            <person name="William W."/>
        </authorList>
    </citation>
    <scope>NUCLEOTIDE SEQUENCE</scope>
</reference>
<dbReference type="AlphaFoldDB" id="A0A8S1X4A3"/>
<keyword evidence="3" id="KW-1185">Reference proteome</keyword>
<dbReference type="OrthoDB" id="303267at2759"/>
<dbReference type="GO" id="GO:0034044">
    <property type="term" value="C:exomer complex"/>
    <property type="evidence" value="ECO:0007669"/>
    <property type="project" value="TreeGrafter"/>
</dbReference>
<protein>
    <submittedName>
        <fullName evidence="2">Uncharacterized protein</fullName>
    </submittedName>
</protein>
<gene>
    <name evidence="2" type="ORF">POCTA_138.1.T1100095</name>
</gene>
<dbReference type="FunFam" id="1.25.40.10:FF:002205">
    <property type="entry name" value="Uncharacterized protein"/>
    <property type="match status" value="1"/>
</dbReference>
<proteinExistence type="predicted"/>
<dbReference type="PANTHER" id="PTHR31975:SF1">
    <property type="entry name" value="BUD SITE SELECTION PROTEIN 7-RELATED"/>
    <property type="match status" value="1"/>
</dbReference>
<accession>A0A8S1X4A3</accession>
<dbReference type="OMA" id="NIGPRMY"/>
<dbReference type="Proteomes" id="UP000683925">
    <property type="component" value="Unassembled WGS sequence"/>
</dbReference>